<keyword evidence="2" id="KW-1185">Reference proteome</keyword>
<dbReference type="EMBL" id="KN833707">
    <property type="protein sequence ID" value="KIK25532.1"/>
    <property type="molecule type" value="Genomic_DNA"/>
</dbReference>
<evidence type="ECO:0000313" key="2">
    <source>
        <dbReference type="Proteomes" id="UP000054018"/>
    </source>
</evidence>
<sequence length="57" mass="6340">TFYHRGMDVLANSWTHPCHCESGSIGPLLFDTCKKLAVLDTQNSFIDSWVLGIRSGN</sequence>
<dbReference type="Proteomes" id="UP000054018">
    <property type="component" value="Unassembled WGS sequence"/>
</dbReference>
<evidence type="ECO:0000313" key="1">
    <source>
        <dbReference type="EMBL" id="KIK25532.1"/>
    </source>
</evidence>
<dbReference type="HOGENOM" id="CLU_3002144_0_0_1"/>
<reference evidence="1 2" key="1">
    <citation type="submission" date="2014-04" db="EMBL/GenBank/DDBJ databases">
        <authorList>
            <consortium name="DOE Joint Genome Institute"/>
            <person name="Kuo A."/>
            <person name="Kohler A."/>
            <person name="Costa M.D."/>
            <person name="Nagy L.G."/>
            <person name="Floudas D."/>
            <person name="Copeland A."/>
            <person name="Barry K.W."/>
            <person name="Cichocki N."/>
            <person name="Veneault-Fourrey C."/>
            <person name="LaButti K."/>
            <person name="Lindquist E.A."/>
            <person name="Lipzen A."/>
            <person name="Lundell T."/>
            <person name="Morin E."/>
            <person name="Murat C."/>
            <person name="Sun H."/>
            <person name="Tunlid A."/>
            <person name="Henrissat B."/>
            <person name="Grigoriev I.V."/>
            <person name="Hibbett D.S."/>
            <person name="Martin F."/>
            <person name="Nordberg H.P."/>
            <person name="Cantor M.N."/>
            <person name="Hua S.X."/>
        </authorList>
    </citation>
    <scope>NUCLEOTIDE SEQUENCE [LARGE SCALE GENOMIC DNA]</scope>
    <source>
        <strain evidence="1 2">441</strain>
    </source>
</reference>
<reference evidence="2" key="2">
    <citation type="submission" date="2015-01" db="EMBL/GenBank/DDBJ databases">
        <title>Evolutionary Origins and Diversification of the Mycorrhizal Mutualists.</title>
        <authorList>
            <consortium name="DOE Joint Genome Institute"/>
            <consortium name="Mycorrhizal Genomics Consortium"/>
            <person name="Kohler A."/>
            <person name="Kuo A."/>
            <person name="Nagy L.G."/>
            <person name="Floudas D."/>
            <person name="Copeland A."/>
            <person name="Barry K.W."/>
            <person name="Cichocki N."/>
            <person name="Veneault-Fourrey C."/>
            <person name="LaButti K."/>
            <person name="Lindquist E.A."/>
            <person name="Lipzen A."/>
            <person name="Lundell T."/>
            <person name="Morin E."/>
            <person name="Murat C."/>
            <person name="Riley R."/>
            <person name="Ohm R."/>
            <person name="Sun H."/>
            <person name="Tunlid A."/>
            <person name="Henrissat B."/>
            <person name="Grigoriev I.V."/>
            <person name="Hibbett D.S."/>
            <person name="Martin F."/>
        </authorList>
    </citation>
    <scope>NUCLEOTIDE SEQUENCE [LARGE SCALE GENOMIC DNA]</scope>
    <source>
        <strain evidence="2">441</strain>
    </source>
</reference>
<accession>A0A0C9ZTG4</accession>
<dbReference type="AlphaFoldDB" id="A0A0C9ZTG4"/>
<gene>
    <name evidence="1" type="ORF">PISMIDRAFT_677169</name>
</gene>
<protein>
    <submittedName>
        <fullName evidence="1">Uncharacterized protein</fullName>
    </submittedName>
</protein>
<feature type="non-terminal residue" evidence="1">
    <location>
        <position position="1"/>
    </location>
</feature>
<proteinExistence type="predicted"/>
<name>A0A0C9ZTG4_9AGAM</name>
<organism evidence="1 2">
    <name type="scientific">Pisolithus microcarpus 441</name>
    <dbReference type="NCBI Taxonomy" id="765257"/>
    <lineage>
        <taxon>Eukaryota</taxon>
        <taxon>Fungi</taxon>
        <taxon>Dikarya</taxon>
        <taxon>Basidiomycota</taxon>
        <taxon>Agaricomycotina</taxon>
        <taxon>Agaricomycetes</taxon>
        <taxon>Agaricomycetidae</taxon>
        <taxon>Boletales</taxon>
        <taxon>Sclerodermatineae</taxon>
        <taxon>Pisolithaceae</taxon>
        <taxon>Pisolithus</taxon>
    </lineage>
</organism>